<dbReference type="SMART" id="SM00729">
    <property type="entry name" value="Elp3"/>
    <property type="match status" value="1"/>
</dbReference>
<keyword evidence="6" id="KW-0547">Nucleotide-binding</keyword>
<dbReference type="GO" id="GO:0051539">
    <property type="term" value="F:4 iron, 4 sulfur cluster binding"/>
    <property type="evidence" value="ECO:0007669"/>
    <property type="project" value="UniProtKB-KW"/>
</dbReference>
<dbReference type="PROSITE" id="PS01305">
    <property type="entry name" value="MOAA_NIFB_PQQE"/>
    <property type="match status" value="1"/>
</dbReference>
<dbReference type="GO" id="GO:0006777">
    <property type="term" value="P:Mo-molybdopterin cofactor biosynthetic process"/>
    <property type="evidence" value="ECO:0007669"/>
    <property type="project" value="UniProtKB-KW"/>
</dbReference>
<dbReference type="NCBIfam" id="TIGR02666">
    <property type="entry name" value="moaA"/>
    <property type="match status" value="1"/>
</dbReference>
<sequence>MNDCWGRTIDYLRISVTDRCNLRCVYCMPENGVVSLAHKDILTYEEIMRIVKVCAGLGIKKVKLTGGEPLVRKDLARLVSWLKAQEGIESVTLTTNGILLKSQLKELVSAGLDGVNISLDTLDPNAYKRITRQGDLETALAGLNAALSYAESLTVKVNCVPLGNDPDNLSAMAGLSKSLPVHVRFIEMMPMGLGQNFAFTGEDEILGILEKAYGKAQAFNEPLGNGPCHYYSFPGFCGKVGFISAMSHKFCSRCNRVRLSADGFLKTCLQYDSGCDLKALIRSDCDDPDLARAIIRAIDHKPKDHHFGQDSSDMKPANADKDETLSMFQIGG</sequence>
<keyword evidence="3" id="KW-0004">4Fe-4S</keyword>
<dbReference type="InterPro" id="IPR000385">
    <property type="entry name" value="MoaA_NifB_PqqE_Fe-S-bd_CS"/>
</dbReference>
<reference evidence="14" key="1">
    <citation type="submission" date="2020-10" db="EMBL/GenBank/DDBJ databases">
        <authorList>
            <person name="Gilroy R."/>
        </authorList>
    </citation>
    <scope>NUCLEOTIDE SEQUENCE</scope>
    <source>
        <strain evidence="14">CHK178-757</strain>
    </source>
</reference>
<feature type="domain" description="Radical SAM core" evidence="13">
    <location>
        <begin position="4"/>
        <end position="220"/>
    </location>
</feature>
<accession>A0A9D1JRB2</accession>
<evidence type="ECO:0000256" key="1">
    <source>
        <dbReference type="ARBA" id="ARBA00001966"/>
    </source>
</evidence>
<keyword evidence="7" id="KW-0408">Iron</keyword>
<dbReference type="AlphaFoldDB" id="A0A9D1JRB2"/>
<dbReference type="Pfam" id="PF06463">
    <property type="entry name" value="Mob_synth_C"/>
    <property type="match status" value="1"/>
</dbReference>
<evidence type="ECO:0000256" key="9">
    <source>
        <dbReference type="ARBA" id="ARBA00023134"/>
    </source>
</evidence>
<protein>
    <recommendedName>
        <fullName evidence="2">GTP 3',8-cyclase</fullName>
        <ecNumber evidence="2">4.1.99.22</ecNumber>
    </recommendedName>
</protein>
<dbReference type="SFLD" id="SFLDG01386">
    <property type="entry name" value="main_SPASM_domain-containing"/>
    <property type="match status" value="1"/>
</dbReference>
<reference evidence="14" key="2">
    <citation type="journal article" date="2021" name="PeerJ">
        <title>Extensive microbial diversity within the chicken gut microbiome revealed by metagenomics and culture.</title>
        <authorList>
            <person name="Gilroy R."/>
            <person name="Ravi A."/>
            <person name="Getino M."/>
            <person name="Pursley I."/>
            <person name="Horton D.L."/>
            <person name="Alikhan N.F."/>
            <person name="Baker D."/>
            <person name="Gharbi K."/>
            <person name="Hall N."/>
            <person name="Watson M."/>
            <person name="Adriaenssens E.M."/>
            <person name="Foster-Nyarko E."/>
            <person name="Jarju S."/>
            <person name="Secka A."/>
            <person name="Antonio M."/>
            <person name="Oren A."/>
            <person name="Chaudhuri R.R."/>
            <person name="La Ragione R."/>
            <person name="Hildebrand F."/>
            <person name="Pallen M.J."/>
        </authorList>
    </citation>
    <scope>NUCLEOTIDE SEQUENCE</scope>
    <source>
        <strain evidence="14">CHK178-757</strain>
    </source>
</reference>
<dbReference type="GO" id="GO:0061798">
    <property type="term" value="F:GTP 3',8'-cyclase activity"/>
    <property type="evidence" value="ECO:0007669"/>
    <property type="project" value="UniProtKB-EC"/>
</dbReference>
<dbReference type="GO" id="GO:0046872">
    <property type="term" value="F:metal ion binding"/>
    <property type="evidence" value="ECO:0007669"/>
    <property type="project" value="UniProtKB-KW"/>
</dbReference>
<dbReference type="CDD" id="cd01335">
    <property type="entry name" value="Radical_SAM"/>
    <property type="match status" value="1"/>
</dbReference>
<evidence type="ECO:0000256" key="10">
    <source>
        <dbReference type="ARBA" id="ARBA00023150"/>
    </source>
</evidence>
<evidence type="ECO:0000256" key="2">
    <source>
        <dbReference type="ARBA" id="ARBA00012167"/>
    </source>
</evidence>
<evidence type="ECO:0000256" key="7">
    <source>
        <dbReference type="ARBA" id="ARBA00023004"/>
    </source>
</evidence>
<comment type="cofactor">
    <cofactor evidence="1">
        <name>[4Fe-4S] cluster</name>
        <dbReference type="ChEBI" id="CHEBI:49883"/>
    </cofactor>
</comment>
<proteinExistence type="predicted"/>
<dbReference type="EMBL" id="DVIT01000030">
    <property type="protein sequence ID" value="HIS47594.1"/>
    <property type="molecule type" value="Genomic_DNA"/>
</dbReference>
<organism evidence="14 15">
    <name type="scientific">Candidatus Scybalocola faecigallinarum</name>
    <dbReference type="NCBI Taxonomy" id="2840941"/>
    <lineage>
        <taxon>Bacteria</taxon>
        <taxon>Bacillati</taxon>
        <taxon>Bacillota</taxon>
        <taxon>Clostridia</taxon>
        <taxon>Lachnospirales</taxon>
        <taxon>Lachnospiraceae</taxon>
        <taxon>Lachnospiraceae incertae sedis</taxon>
        <taxon>Candidatus Scybalocola (ex Gilroy et al. 2021)</taxon>
    </lineage>
</organism>
<dbReference type="InterPro" id="IPR040064">
    <property type="entry name" value="MoaA-like"/>
</dbReference>
<dbReference type="EC" id="4.1.99.22" evidence="2"/>
<dbReference type="PANTHER" id="PTHR22960">
    <property type="entry name" value="MOLYBDOPTERIN COFACTOR SYNTHESIS PROTEIN A"/>
    <property type="match status" value="1"/>
</dbReference>
<keyword evidence="10" id="KW-0501">Molybdenum cofactor biosynthesis</keyword>
<evidence type="ECO:0000313" key="14">
    <source>
        <dbReference type="EMBL" id="HIS47594.1"/>
    </source>
</evidence>
<keyword evidence="8" id="KW-0411">Iron-sulfur</keyword>
<dbReference type="GO" id="GO:0005525">
    <property type="term" value="F:GTP binding"/>
    <property type="evidence" value="ECO:0007669"/>
    <property type="project" value="UniProtKB-KW"/>
</dbReference>
<dbReference type="InterPro" id="IPR058240">
    <property type="entry name" value="rSAM_sf"/>
</dbReference>
<evidence type="ECO:0000256" key="12">
    <source>
        <dbReference type="ARBA" id="ARBA00048697"/>
    </source>
</evidence>
<gene>
    <name evidence="14" type="primary">moaA</name>
    <name evidence="14" type="ORF">IAB46_08590</name>
</gene>
<keyword evidence="5" id="KW-0479">Metal-binding</keyword>
<evidence type="ECO:0000256" key="11">
    <source>
        <dbReference type="ARBA" id="ARBA00023239"/>
    </source>
</evidence>
<dbReference type="InterPro" id="IPR007197">
    <property type="entry name" value="rSAM"/>
</dbReference>
<dbReference type="CDD" id="cd21117">
    <property type="entry name" value="Twitch_MoaA"/>
    <property type="match status" value="1"/>
</dbReference>
<evidence type="ECO:0000256" key="6">
    <source>
        <dbReference type="ARBA" id="ARBA00022741"/>
    </source>
</evidence>
<dbReference type="GO" id="GO:0061799">
    <property type="term" value="F:cyclic pyranopterin monophosphate synthase activity"/>
    <property type="evidence" value="ECO:0007669"/>
    <property type="project" value="TreeGrafter"/>
</dbReference>
<dbReference type="SFLD" id="SFLDG01067">
    <property type="entry name" value="SPASM/twitch_domain_containing"/>
    <property type="match status" value="1"/>
</dbReference>
<dbReference type="PANTHER" id="PTHR22960:SF0">
    <property type="entry name" value="MOLYBDENUM COFACTOR BIOSYNTHESIS PROTEIN 1"/>
    <property type="match status" value="1"/>
</dbReference>
<dbReference type="InterPro" id="IPR013483">
    <property type="entry name" value="MoaA"/>
</dbReference>
<dbReference type="SFLD" id="SFLDG01383">
    <property type="entry name" value="cyclic_pyranopterin_phosphate"/>
    <property type="match status" value="1"/>
</dbReference>
<evidence type="ECO:0000256" key="4">
    <source>
        <dbReference type="ARBA" id="ARBA00022691"/>
    </source>
</evidence>
<dbReference type="SFLD" id="SFLDS00029">
    <property type="entry name" value="Radical_SAM"/>
    <property type="match status" value="1"/>
</dbReference>
<keyword evidence="4" id="KW-0949">S-adenosyl-L-methionine</keyword>
<comment type="caution">
    <text evidence="14">The sequence shown here is derived from an EMBL/GenBank/DDBJ whole genome shotgun (WGS) entry which is preliminary data.</text>
</comment>
<dbReference type="InterPro" id="IPR010505">
    <property type="entry name" value="MoaA_twitch"/>
</dbReference>
<dbReference type="InterPro" id="IPR006638">
    <property type="entry name" value="Elp3/MiaA/NifB-like_rSAM"/>
</dbReference>
<dbReference type="SUPFAM" id="SSF102114">
    <property type="entry name" value="Radical SAM enzymes"/>
    <property type="match status" value="1"/>
</dbReference>
<dbReference type="InterPro" id="IPR013785">
    <property type="entry name" value="Aldolase_TIM"/>
</dbReference>
<dbReference type="Proteomes" id="UP000823927">
    <property type="component" value="Unassembled WGS sequence"/>
</dbReference>
<evidence type="ECO:0000259" key="13">
    <source>
        <dbReference type="PROSITE" id="PS51918"/>
    </source>
</evidence>
<evidence type="ECO:0000256" key="3">
    <source>
        <dbReference type="ARBA" id="ARBA00022485"/>
    </source>
</evidence>
<evidence type="ECO:0000313" key="15">
    <source>
        <dbReference type="Proteomes" id="UP000823927"/>
    </source>
</evidence>
<dbReference type="Gene3D" id="3.20.20.70">
    <property type="entry name" value="Aldolase class I"/>
    <property type="match status" value="1"/>
</dbReference>
<dbReference type="Pfam" id="PF04055">
    <property type="entry name" value="Radical_SAM"/>
    <property type="match status" value="1"/>
</dbReference>
<evidence type="ECO:0000256" key="5">
    <source>
        <dbReference type="ARBA" id="ARBA00022723"/>
    </source>
</evidence>
<evidence type="ECO:0000256" key="8">
    <source>
        <dbReference type="ARBA" id="ARBA00023014"/>
    </source>
</evidence>
<name>A0A9D1JRB2_9FIRM</name>
<dbReference type="InterPro" id="IPR050105">
    <property type="entry name" value="MoCo_biosynth_MoaA/MoaC"/>
</dbReference>
<dbReference type="PROSITE" id="PS51918">
    <property type="entry name" value="RADICAL_SAM"/>
    <property type="match status" value="1"/>
</dbReference>
<keyword evidence="11" id="KW-0456">Lyase</keyword>
<comment type="catalytic activity">
    <reaction evidence="12">
        <text>GTP + AH2 + S-adenosyl-L-methionine = (8S)-3',8-cyclo-7,8-dihydroguanosine 5'-triphosphate + 5'-deoxyadenosine + L-methionine + A + H(+)</text>
        <dbReference type="Rhea" id="RHEA:49576"/>
        <dbReference type="ChEBI" id="CHEBI:13193"/>
        <dbReference type="ChEBI" id="CHEBI:15378"/>
        <dbReference type="ChEBI" id="CHEBI:17319"/>
        <dbReference type="ChEBI" id="CHEBI:17499"/>
        <dbReference type="ChEBI" id="CHEBI:37565"/>
        <dbReference type="ChEBI" id="CHEBI:57844"/>
        <dbReference type="ChEBI" id="CHEBI:59789"/>
        <dbReference type="ChEBI" id="CHEBI:131766"/>
        <dbReference type="EC" id="4.1.99.22"/>
    </reaction>
</comment>
<keyword evidence="9" id="KW-0342">GTP-binding</keyword>